<dbReference type="Pfam" id="PF05118">
    <property type="entry name" value="Asp_Arg_Hydrox"/>
    <property type="match status" value="1"/>
</dbReference>
<accession>A0ABR6EXC3</accession>
<dbReference type="InterPro" id="IPR027443">
    <property type="entry name" value="IPNS-like_sf"/>
</dbReference>
<protein>
    <submittedName>
        <fullName evidence="2">Aspartyl/asparaginyl beta-hydroxylase domain-containing protein</fullName>
    </submittedName>
</protein>
<sequence>MLPTHLKFDFNYDRHQLQQELDYCLQQEWPIHFNTKDFNGDWRSISLRSISGRSNDIYAHTGSYQDTPLLKNSPYFSSIIESWKCEKEAVRLLALAPGSVIKPHKDRGCSYSEGSFRIHIPIVTNPGVHFIINEQYLHLQEGECWYLDFNETHSILNEGDETRVHLIIDGIRNDWTDELFKAQGYPIEMEPKGPSYDEETKLKIIAQLELMDTDIARSLISEMRSNKNTEA</sequence>
<dbReference type="EMBL" id="WNXC01000004">
    <property type="protein sequence ID" value="MBB2149933.1"/>
    <property type="molecule type" value="Genomic_DNA"/>
</dbReference>
<name>A0ABR6EXC3_9SPHI</name>
<dbReference type="InterPro" id="IPR007803">
    <property type="entry name" value="Asp/Arg/Pro-Hydrxlase"/>
</dbReference>
<dbReference type="Gene3D" id="2.60.120.330">
    <property type="entry name" value="B-lactam Antibiotic, Isopenicillin N Synthase, Chain"/>
    <property type="match status" value="1"/>
</dbReference>
<keyword evidence="3" id="KW-1185">Reference proteome</keyword>
<comment type="caution">
    <text evidence="2">The sequence shown here is derived from an EMBL/GenBank/DDBJ whole genome shotgun (WGS) entry which is preliminary data.</text>
</comment>
<dbReference type="Proteomes" id="UP000636110">
    <property type="component" value="Unassembled WGS sequence"/>
</dbReference>
<evidence type="ECO:0000313" key="3">
    <source>
        <dbReference type="Proteomes" id="UP000636110"/>
    </source>
</evidence>
<proteinExistence type="predicted"/>
<evidence type="ECO:0000313" key="2">
    <source>
        <dbReference type="EMBL" id="MBB2149933.1"/>
    </source>
</evidence>
<feature type="domain" description="Aspartyl/asparaginy/proline hydroxylase" evidence="1">
    <location>
        <begin position="15"/>
        <end position="172"/>
    </location>
</feature>
<gene>
    <name evidence="2" type="ORF">GM920_13610</name>
</gene>
<dbReference type="SUPFAM" id="SSF51197">
    <property type="entry name" value="Clavaminate synthase-like"/>
    <property type="match status" value="1"/>
</dbReference>
<evidence type="ECO:0000259" key="1">
    <source>
        <dbReference type="Pfam" id="PF05118"/>
    </source>
</evidence>
<organism evidence="2 3">
    <name type="scientific">Pedobacter gandavensis</name>
    <dbReference type="NCBI Taxonomy" id="2679963"/>
    <lineage>
        <taxon>Bacteria</taxon>
        <taxon>Pseudomonadati</taxon>
        <taxon>Bacteroidota</taxon>
        <taxon>Sphingobacteriia</taxon>
        <taxon>Sphingobacteriales</taxon>
        <taxon>Sphingobacteriaceae</taxon>
        <taxon>Pedobacter</taxon>
    </lineage>
</organism>
<dbReference type="RefSeq" id="WP_182958204.1">
    <property type="nucleotide sequence ID" value="NZ_WNXC01000004.1"/>
</dbReference>
<reference evidence="2 3" key="1">
    <citation type="submission" date="2019-11" db="EMBL/GenBank/DDBJ databases">
        <title>Description of Pedobacter sp. LMG 31462T.</title>
        <authorList>
            <person name="Carlier A."/>
            <person name="Qi S."/>
            <person name="Vandamme P."/>
        </authorList>
    </citation>
    <scope>NUCLEOTIDE SEQUENCE [LARGE SCALE GENOMIC DNA]</scope>
    <source>
        <strain evidence="2 3">LMG 31462</strain>
    </source>
</reference>